<keyword evidence="1" id="KW-0812">Transmembrane</keyword>
<organism evidence="2 3">
    <name type="scientific">Infirmifilum lucidum</name>
    <dbReference type="NCBI Taxonomy" id="2776706"/>
    <lineage>
        <taxon>Archaea</taxon>
        <taxon>Thermoproteota</taxon>
        <taxon>Thermoprotei</taxon>
        <taxon>Thermofilales</taxon>
        <taxon>Thermofilaceae</taxon>
        <taxon>Infirmifilum</taxon>
    </lineage>
</organism>
<keyword evidence="1" id="KW-0472">Membrane</keyword>
<evidence type="ECO:0000256" key="1">
    <source>
        <dbReference type="SAM" id="Phobius"/>
    </source>
</evidence>
<sequence length="469" mass="52124">MRRRLALLTLLLLCALVYESVTAIPSGSYMVYRIEPRERIQRTMRPLHEDAMAIISEQNPKIKFLLFLHNFTSRRSTLVCYIGVGGGEIRVAVLGANSSFYTVRYTLALYNATLACMHIAQNLSLFREVEWARKGRYLVTRLDVFNVTRLHYVSARDNGVYDEGGNLLGEWLFWLPEATLKQGYTLVLAHLHPAEATLPSGAEGDGVAVLLGVNFSKAVKGPGYRVGNVVIPPTSLVQGSTVQSEAFLIHYKCKDSFSRDSLLALLFKYFYSSAPPEFKLYVVGNDIWVNHTAMTSFNRSGTERKPWRLVPYEYVVINSSELGCMRIDRDAVVELSGKMFLVSLFYYRALWDRSTGVLVELSQEPSENPFSSETPAVLSEYLGSERGDSLYAVQSIDYYFSLRLVDTNVIKPPSHLGSPGRPDTRAESVLVAAVVAGVLLYATGIVGRAVGSVLKKPSGSKKESARARG</sequence>
<accession>A0A7L9FHM1</accession>
<dbReference type="Proteomes" id="UP000594121">
    <property type="component" value="Chromosome"/>
</dbReference>
<dbReference type="KEGG" id="thel:IG193_08925"/>
<name>A0A7L9FHM1_9CREN</name>
<dbReference type="InParanoid" id="A0A7L9FHM1"/>
<gene>
    <name evidence="2" type="ORF">IG193_08925</name>
</gene>
<keyword evidence="3" id="KW-1185">Reference proteome</keyword>
<feature type="transmembrane region" description="Helical" evidence="1">
    <location>
        <begin position="429"/>
        <end position="451"/>
    </location>
</feature>
<dbReference type="EMBL" id="CP062310">
    <property type="protein sequence ID" value="QOJ78852.1"/>
    <property type="molecule type" value="Genomic_DNA"/>
</dbReference>
<reference evidence="2 3" key="1">
    <citation type="submission" date="2020-10" db="EMBL/GenBank/DDBJ databases">
        <title>Thermofilum lucidum 3507LT sp. nov. a novel member of Thermofilaceae family isolated from Chile hot spring, and proposal of description order Thermofilales.</title>
        <authorList>
            <person name="Zayulina K.S."/>
            <person name="Elcheninov A.G."/>
            <person name="Toshchakov S.V."/>
            <person name="Kublanov I.V."/>
        </authorList>
    </citation>
    <scope>NUCLEOTIDE SEQUENCE [LARGE SCALE GENOMIC DNA]</scope>
    <source>
        <strain evidence="2 3">3507LT</strain>
    </source>
</reference>
<proteinExistence type="predicted"/>
<evidence type="ECO:0000313" key="2">
    <source>
        <dbReference type="EMBL" id="QOJ78852.1"/>
    </source>
</evidence>
<evidence type="ECO:0000313" key="3">
    <source>
        <dbReference type="Proteomes" id="UP000594121"/>
    </source>
</evidence>
<dbReference type="AlphaFoldDB" id="A0A7L9FHM1"/>
<protein>
    <submittedName>
        <fullName evidence="2">Uncharacterized protein</fullName>
    </submittedName>
</protein>
<dbReference type="GeneID" id="59150015"/>
<keyword evidence="1" id="KW-1133">Transmembrane helix</keyword>
<dbReference type="RefSeq" id="WP_192818824.1">
    <property type="nucleotide sequence ID" value="NZ_CP062310.1"/>
</dbReference>